<proteinExistence type="predicted"/>
<dbReference type="RefSeq" id="XP_066008384.1">
    <property type="nucleotide sequence ID" value="XM_066152287.1"/>
</dbReference>
<comment type="caution">
    <text evidence="2">The sequence shown here is derived from an EMBL/GenBank/DDBJ whole genome shotgun (WGS) entry which is preliminary data.</text>
</comment>
<evidence type="ECO:0000313" key="2">
    <source>
        <dbReference type="EMBL" id="KAF4482153.1"/>
    </source>
</evidence>
<dbReference type="GeneID" id="43605470"/>
<dbReference type="Proteomes" id="UP000011096">
    <property type="component" value="Unassembled WGS sequence"/>
</dbReference>
<name>A0A7J6IXX4_COLFN</name>
<accession>A0A7J6IXX4</accession>
<dbReference type="EMBL" id="ANPB02000005">
    <property type="protein sequence ID" value="KAF4482153.1"/>
    <property type="molecule type" value="Genomic_DNA"/>
</dbReference>
<organism evidence="2 3">
    <name type="scientific">Colletotrichum fructicola (strain Nara gc5)</name>
    <name type="common">Anthracnose fungus</name>
    <name type="synonym">Colletotrichum gloeosporioides (strain Nara gc5)</name>
    <dbReference type="NCBI Taxonomy" id="1213859"/>
    <lineage>
        <taxon>Eukaryota</taxon>
        <taxon>Fungi</taxon>
        <taxon>Dikarya</taxon>
        <taxon>Ascomycota</taxon>
        <taxon>Pezizomycotina</taxon>
        <taxon>Sordariomycetes</taxon>
        <taxon>Hypocreomycetidae</taxon>
        <taxon>Glomerellales</taxon>
        <taxon>Glomerellaceae</taxon>
        <taxon>Colletotrichum</taxon>
        <taxon>Colletotrichum gloeosporioides species complex</taxon>
    </lineage>
</organism>
<protein>
    <submittedName>
        <fullName evidence="2">Uncharacterized protein</fullName>
    </submittedName>
</protein>
<dbReference type="OrthoDB" id="4848273at2759"/>
<keyword evidence="3" id="KW-1185">Reference proteome</keyword>
<evidence type="ECO:0000256" key="1">
    <source>
        <dbReference type="SAM" id="MobiDB-lite"/>
    </source>
</evidence>
<evidence type="ECO:0000313" key="3">
    <source>
        <dbReference type="Proteomes" id="UP000011096"/>
    </source>
</evidence>
<dbReference type="AlphaFoldDB" id="A0A7J6IXX4"/>
<feature type="compositionally biased region" description="Basic and acidic residues" evidence="1">
    <location>
        <begin position="66"/>
        <end position="98"/>
    </location>
</feature>
<dbReference type="InParanoid" id="A0A7J6IXX4"/>
<reference evidence="2 3" key="1">
    <citation type="submission" date="2012-08" db="EMBL/GenBank/DDBJ databases">
        <authorList>
            <person name="Gan P.H.P."/>
            <person name="Ikeda K."/>
            <person name="Irieda H."/>
            <person name="Narusaka M."/>
            <person name="O'Connell R.J."/>
            <person name="Narusaka Y."/>
            <person name="Takano Y."/>
            <person name="Kubo Y."/>
            <person name="Shirasu K."/>
        </authorList>
    </citation>
    <scope>NUCLEOTIDE SEQUENCE [LARGE SCALE GENOMIC DNA]</scope>
    <source>
        <strain evidence="2 3">Nara gc5</strain>
    </source>
</reference>
<feature type="region of interest" description="Disordered" evidence="1">
    <location>
        <begin position="62"/>
        <end position="98"/>
    </location>
</feature>
<sequence length="214" mass="24587">MISQLHKQLMFINKDSPSRLLFASCINPSLFSPPHCRPRPTFFPTSPPPRCLRNKTNLNSFRPHLSKYDNHPKPVSKAHERTEIESETRGRAAAQRRRDELKCEQEELEKLREEIKKALRTGEVNREVAILGAAEIEGDIRALHRISGRDEKDQWIRLRLERHVEEAFDIVVTGKVAVSAILMHFLLYLKNSQVIPSGTSVQHMVPEQNQSSLV</sequence>
<gene>
    <name evidence="2" type="ORF">CGGC5_v010217</name>
</gene>
<reference evidence="2 3" key="2">
    <citation type="submission" date="2020-04" db="EMBL/GenBank/DDBJ databases">
        <title>Genome sequencing and assembly of multiple isolates from the Colletotrichum gloeosporioides species complex.</title>
        <authorList>
            <person name="Gan P."/>
            <person name="Shirasu K."/>
        </authorList>
    </citation>
    <scope>NUCLEOTIDE SEQUENCE [LARGE SCALE GENOMIC DNA]</scope>
    <source>
        <strain evidence="2 3">Nara gc5</strain>
    </source>
</reference>